<protein>
    <submittedName>
        <fullName evidence="3">Alpha/beta hydrolase</fullName>
        <ecNumber evidence="3">3.4.11.5</ecNumber>
    </submittedName>
</protein>
<gene>
    <name evidence="3" type="ORF">KR50_01290</name>
</gene>
<dbReference type="SUPFAM" id="SSF53474">
    <property type="entry name" value="alpha/beta-Hydrolases"/>
    <property type="match status" value="1"/>
</dbReference>
<dbReference type="Proteomes" id="UP000031972">
    <property type="component" value="Unassembled WGS sequence"/>
</dbReference>
<evidence type="ECO:0000313" key="4">
    <source>
        <dbReference type="Proteomes" id="UP000031972"/>
    </source>
</evidence>
<dbReference type="InterPro" id="IPR029058">
    <property type="entry name" value="AB_hydrolase_fold"/>
</dbReference>
<proteinExistence type="predicted"/>
<keyword evidence="3" id="KW-0645">Protease</keyword>
<dbReference type="Gene3D" id="3.40.50.1820">
    <property type="entry name" value="alpha/beta hydrolase"/>
    <property type="match status" value="1"/>
</dbReference>
<evidence type="ECO:0000313" key="3">
    <source>
        <dbReference type="EMBL" id="KIL52800.1"/>
    </source>
</evidence>
<feature type="domain" description="AB hydrolase-1" evidence="2">
    <location>
        <begin position="23"/>
        <end position="254"/>
    </location>
</feature>
<dbReference type="InterPro" id="IPR000639">
    <property type="entry name" value="Epox_hydrolase-like"/>
</dbReference>
<dbReference type="EMBL" id="JXRR01000001">
    <property type="protein sequence ID" value="KIL52800.1"/>
    <property type="molecule type" value="Genomic_DNA"/>
</dbReference>
<dbReference type="RefSeq" id="WP_041053566.1">
    <property type="nucleotide sequence ID" value="NZ_JXRR01000001.1"/>
</dbReference>
<sequence>MGHFIEVETGVKLFVEDIGEGQPVVFLHGWPVNHKMFEYQSTELVKQGYRFIGIDLRGYGQSDRPASGYDYDRKADDVKAVVEHLQLENIVLAGFSMGGPIAARYMNRHKEFKVSKLMLLAPAAPRFTKTDHFPYGIEASEIDGMIASIQEDRPAFLAEFGKQFFHQEPSDPFKQWFGSLGLEASAHGTIQSALALRDEDGLEDLPGITVPTLLLHGTEDEICPLDFSLYLAEHLADAELIKIENSGHGFVFEEKEKTNNEMIRFLKR</sequence>
<keyword evidence="1 3" id="KW-0378">Hydrolase</keyword>
<keyword evidence="4" id="KW-1185">Reference proteome</keyword>
<accession>A0A0C2RRA2</accession>
<dbReference type="OrthoDB" id="9773293at2"/>
<evidence type="ECO:0000259" key="2">
    <source>
        <dbReference type="Pfam" id="PF00561"/>
    </source>
</evidence>
<dbReference type="AlphaFoldDB" id="A0A0C2RRA2"/>
<dbReference type="PATRIC" id="fig|220754.4.peg.132"/>
<dbReference type="EC" id="3.4.11.5" evidence="3"/>
<evidence type="ECO:0000256" key="1">
    <source>
        <dbReference type="ARBA" id="ARBA00022801"/>
    </source>
</evidence>
<dbReference type="PRINTS" id="PR00111">
    <property type="entry name" value="ABHYDROLASE"/>
</dbReference>
<comment type="caution">
    <text evidence="3">The sequence shown here is derived from an EMBL/GenBank/DDBJ whole genome shotgun (WGS) entry which is preliminary data.</text>
</comment>
<dbReference type="PRINTS" id="PR00412">
    <property type="entry name" value="EPOXHYDRLASE"/>
</dbReference>
<dbReference type="PANTHER" id="PTHR43798">
    <property type="entry name" value="MONOACYLGLYCEROL LIPASE"/>
    <property type="match status" value="1"/>
</dbReference>
<organism evidence="3 4">
    <name type="scientific">Jeotgalibacillus campisalis</name>
    <dbReference type="NCBI Taxonomy" id="220754"/>
    <lineage>
        <taxon>Bacteria</taxon>
        <taxon>Bacillati</taxon>
        <taxon>Bacillota</taxon>
        <taxon>Bacilli</taxon>
        <taxon>Bacillales</taxon>
        <taxon>Caryophanaceae</taxon>
        <taxon>Jeotgalibacillus</taxon>
    </lineage>
</organism>
<keyword evidence="3" id="KW-0031">Aminopeptidase</keyword>
<dbReference type="InterPro" id="IPR050266">
    <property type="entry name" value="AB_hydrolase_sf"/>
</dbReference>
<dbReference type="GO" id="GO:0004177">
    <property type="term" value="F:aminopeptidase activity"/>
    <property type="evidence" value="ECO:0007669"/>
    <property type="project" value="UniProtKB-KW"/>
</dbReference>
<dbReference type="GO" id="GO:0016020">
    <property type="term" value="C:membrane"/>
    <property type="evidence" value="ECO:0007669"/>
    <property type="project" value="TreeGrafter"/>
</dbReference>
<reference evidence="3 4" key="1">
    <citation type="submission" date="2015-01" db="EMBL/GenBank/DDBJ databases">
        <title>Jeotgalibacillus campisalis genome sequencing.</title>
        <authorList>
            <person name="Goh K.M."/>
            <person name="Chan K.-G."/>
            <person name="Yaakop A.S."/>
            <person name="Ee R."/>
            <person name="Gan H.M."/>
            <person name="Chan C.S."/>
        </authorList>
    </citation>
    <scope>NUCLEOTIDE SEQUENCE [LARGE SCALE GENOMIC DNA]</scope>
    <source>
        <strain evidence="3 4">SF-57</strain>
    </source>
</reference>
<dbReference type="InterPro" id="IPR000073">
    <property type="entry name" value="AB_hydrolase_1"/>
</dbReference>
<dbReference type="PANTHER" id="PTHR43798:SF31">
    <property type="entry name" value="AB HYDROLASE SUPERFAMILY PROTEIN YCLE"/>
    <property type="match status" value="1"/>
</dbReference>
<dbReference type="Pfam" id="PF00561">
    <property type="entry name" value="Abhydrolase_1"/>
    <property type="match status" value="1"/>
</dbReference>
<name>A0A0C2RRA2_9BACL</name>